<proteinExistence type="predicted"/>
<dbReference type="AlphaFoldDB" id="A0A392R6C8"/>
<feature type="non-terminal residue" evidence="1">
    <location>
        <position position="46"/>
    </location>
</feature>
<name>A0A392R6C8_9FABA</name>
<dbReference type="EMBL" id="LXQA010184529">
    <property type="protein sequence ID" value="MCI31085.1"/>
    <property type="molecule type" value="Genomic_DNA"/>
</dbReference>
<evidence type="ECO:0000313" key="1">
    <source>
        <dbReference type="EMBL" id="MCI31085.1"/>
    </source>
</evidence>
<dbReference type="Proteomes" id="UP000265520">
    <property type="component" value="Unassembled WGS sequence"/>
</dbReference>
<keyword evidence="2" id="KW-1185">Reference proteome</keyword>
<reference evidence="1 2" key="1">
    <citation type="journal article" date="2018" name="Front. Plant Sci.">
        <title>Red Clover (Trifolium pratense) and Zigzag Clover (T. medium) - A Picture of Genomic Similarities and Differences.</title>
        <authorList>
            <person name="Dluhosova J."/>
            <person name="Istvanek J."/>
            <person name="Nedelnik J."/>
            <person name="Repkova J."/>
        </authorList>
    </citation>
    <scope>NUCLEOTIDE SEQUENCE [LARGE SCALE GENOMIC DNA]</scope>
    <source>
        <strain evidence="2">cv. 10/8</strain>
        <tissue evidence="1">Leaf</tissue>
    </source>
</reference>
<organism evidence="1 2">
    <name type="scientific">Trifolium medium</name>
    <dbReference type="NCBI Taxonomy" id="97028"/>
    <lineage>
        <taxon>Eukaryota</taxon>
        <taxon>Viridiplantae</taxon>
        <taxon>Streptophyta</taxon>
        <taxon>Embryophyta</taxon>
        <taxon>Tracheophyta</taxon>
        <taxon>Spermatophyta</taxon>
        <taxon>Magnoliopsida</taxon>
        <taxon>eudicotyledons</taxon>
        <taxon>Gunneridae</taxon>
        <taxon>Pentapetalae</taxon>
        <taxon>rosids</taxon>
        <taxon>fabids</taxon>
        <taxon>Fabales</taxon>
        <taxon>Fabaceae</taxon>
        <taxon>Papilionoideae</taxon>
        <taxon>50 kb inversion clade</taxon>
        <taxon>NPAAA clade</taxon>
        <taxon>Hologalegina</taxon>
        <taxon>IRL clade</taxon>
        <taxon>Trifolieae</taxon>
        <taxon>Trifolium</taxon>
    </lineage>
</organism>
<sequence length="46" mass="5329">MVKGLRILSQELKRNTTIEAWINLSMDLGCKIELRLLQFFSMEATS</sequence>
<protein>
    <submittedName>
        <fullName evidence="1">Uncharacterized protein</fullName>
    </submittedName>
</protein>
<comment type="caution">
    <text evidence="1">The sequence shown here is derived from an EMBL/GenBank/DDBJ whole genome shotgun (WGS) entry which is preliminary data.</text>
</comment>
<evidence type="ECO:0000313" key="2">
    <source>
        <dbReference type="Proteomes" id="UP000265520"/>
    </source>
</evidence>
<accession>A0A392R6C8</accession>